<dbReference type="EMBL" id="JASNFN010000017">
    <property type="protein sequence ID" value="MDP5183859.1"/>
    <property type="molecule type" value="Genomic_DNA"/>
</dbReference>
<accession>A0ABT9IE50</accession>
<sequence>MELTVAAADGSGYLVAPPDGQTFAQLAEGAGGDWDVVVLSGSRDDNAAFPDVQAAAQQTIEAVRAASPDAALLAVGPAWPEIPAPGYVQTDRDAVAAAAEATGTAFADPLAQTWLTGPGLVGDDGETPTEEGHRFLADQIRPLVEPLVPAGG</sequence>
<reference evidence="2" key="1">
    <citation type="submission" date="2023-05" db="EMBL/GenBank/DDBJ databases">
        <title>Draft genome of Pseudofrankia sp. BMG5.37.</title>
        <authorList>
            <person name="Gtari M."/>
            <person name="Ghodhbane F."/>
            <person name="Sbissi I."/>
        </authorList>
    </citation>
    <scope>NUCLEOTIDE SEQUENCE [LARGE SCALE GENOMIC DNA]</scope>
    <source>
        <strain evidence="2">BMG 814</strain>
    </source>
</reference>
<comment type="caution">
    <text evidence="1">The sequence shown here is derived from an EMBL/GenBank/DDBJ whole genome shotgun (WGS) entry which is preliminary data.</text>
</comment>
<gene>
    <name evidence="1" type="ORF">QOZ88_14565</name>
</gene>
<evidence type="ECO:0000313" key="2">
    <source>
        <dbReference type="Proteomes" id="UP001233673"/>
    </source>
</evidence>
<keyword evidence="1" id="KW-0378">Hydrolase</keyword>
<name>A0ABT9IE50_9ACTN</name>
<dbReference type="Proteomes" id="UP001233673">
    <property type="component" value="Unassembled WGS sequence"/>
</dbReference>
<dbReference type="RefSeq" id="WP_306000468.1">
    <property type="nucleotide sequence ID" value="NZ_JASNFN010000017.1"/>
</dbReference>
<proteinExistence type="predicted"/>
<keyword evidence="2" id="KW-1185">Reference proteome</keyword>
<dbReference type="InterPro" id="IPR036514">
    <property type="entry name" value="SGNH_hydro_sf"/>
</dbReference>
<evidence type="ECO:0000313" key="1">
    <source>
        <dbReference type="EMBL" id="MDP5183859.1"/>
    </source>
</evidence>
<protein>
    <submittedName>
        <fullName evidence="1">SGNH/GDSL hydrolase family protein</fullName>
    </submittedName>
</protein>
<dbReference type="Gene3D" id="3.40.50.1110">
    <property type="entry name" value="SGNH hydrolase"/>
    <property type="match status" value="1"/>
</dbReference>
<dbReference type="SUPFAM" id="SSF52266">
    <property type="entry name" value="SGNH hydrolase"/>
    <property type="match status" value="1"/>
</dbReference>
<dbReference type="GO" id="GO:0016787">
    <property type="term" value="F:hydrolase activity"/>
    <property type="evidence" value="ECO:0007669"/>
    <property type="project" value="UniProtKB-KW"/>
</dbReference>
<organism evidence="1 2">
    <name type="scientific">Blastococcus carthaginiensis</name>
    <dbReference type="NCBI Taxonomy" id="3050034"/>
    <lineage>
        <taxon>Bacteria</taxon>
        <taxon>Bacillati</taxon>
        <taxon>Actinomycetota</taxon>
        <taxon>Actinomycetes</taxon>
        <taxon>Geodermatophilales</taxon>
        <taxon>Geodermatophilaceae</taxon>
        <taxon>Blastococcus</taxon>
    </lineage>
</organism>
<dbReference type="CDD" id="cd00229">
    <property type="entry name" value="SGNH_hydrolase"/>
    <property type="match status" value="1"/>
</dbReference>